<dbReference type="EMBL" id="SNRY01001340">
    <property type="protein sequence ID" value="KAA6331674.1"/>
    <property type="molecule type" value="Genomic_DNA"/>
</dbReference>
<dbReference type="AlphaFoldDB" id="A0A5J4RDU6"/>
<reference evidence="1" key="1">
    <citation type="submission" date="2019-03" db="EMBL/GenBank/DDBJ databases">
        <title>Single cell metagenomics reveals metabolic interactions within the superorganism composed of flagellate Streblomastix strix and complex community of Bacteroidetes bacteria on its surface.</title>
        <authorList>
            <person name="Treitli S.C."/>
            <person name="Kolisko M."/>
            <person name="Husnik F."/>
            <person name="Keeling P."/>
            <person name="Hampl V."/>
        </authorList>
    </citation>
    <scope>NUCLEOTIDE SEQUENCE</scope>
    <source>
        <strain evidence="1">STM</strain>
    </source>
</reference>
<proteinExistence type="predicted"/>
<comment type="caution">
    <text evidence="1">The sequence shown here is derived from an EMBL/GenBank/DDBJ whole genome shotgun (WGS) entry which is preliminary data.</text>
</comment>
<accession>A0A5J4RDU6</accession>
<gene>
    <name evidence="1" type="ORF">EZS27_019737</name>
</gene>
<organism evidence="1">
    <name type="scientific">termite gut metagenome</name>
    <dbReference type="NCBI Taxonomy" id="433724"/>
    <lineage>
        <taxon>unclassified sequences</taxon>
        <taxon>metagenomes</taxon>
        <taxon>organismal metagenomes</taxon>
    </lineage>
</organism>
<sequence length="41" mass="4971">ITQQLSEGKRFFSRKYPDMKYLAYFQAYTNTYAGIDELKRK</sequence>
<name>A0A5J4RDU6_9ZZZZ</name>
<feature type="non-terminal residue" evidence="1">
    <location>
        <position position="1"/>
    </location>
</feature>
<protein>
    <submittedName>
        <fullName evidence="1">Uncharacterized protein</fullName>
    </submittedName>
</protein>
<evidence type="ECO:0000313" key="1">
    <source>
        <dbReference type="EMBL" id="KAA6331674.1"/>
    </source>
</evidence>